<feature type="compositionally biased region" description="Low complexity" evidence="1">
    <location>
        <begin position="677"/>
        <end position="693"/>
    </location>
</feature>
<name>G6E8V4_9SPHN</name>
<protein>
    <recommendedName>
        <fullName evidence="4">Large polyvalent protein associated domain-containing protein</fullName>
    </recommendedName>
</protein>
<comment type="caution">
    <text evidence="2">The sequence shown here is derived from an EMBL/GenBank/DDBJ whole genome shotgun (WGS) entry which is preliminary data.</text>
</comment>
<gene>
    <name evidence="2" type="ORF">NSU_0775</name>
</gene>
<dbReference type="eggNOG" id="COG1196">
    <property type="taxonomic scope" value="Bacteria"/>
</dbReference>
<feature type="region of interest" description="Disordered" evidence="1">
    <location>
        <begin position="1507"/>
        <end position="1533"/>
    </location>
</feature>
<evidence type="ECO:0000313" key="2">
    <source>
        <dbReference type="EMBL" id="EHJ62178.1"/>
    </source>
</evidence>
<proteinExistence type="predicted"/>
<reference evidence="2 3" key="1">
    <citation type="journal article" date="2012" name="J. Bacteriol.">
        <title>Genome sequence of benzo(a)pyrene-degrading bacterium Novosphingobium pentaromativorans US6-1.</title>
        <authorList>
            <person name="Luo Y.R."/>
            <person name="Kang S.G."/>
            <person name="Kim S.J."/>
            <person name="Kim M.R."/>
            <person name="Li N."/>
            <person name="Lee J.H."/>
            <person name="Kwon K.K."/>
        </authorList>
    </citation>
    <scope>NUCLEOTIDE SEQUENCE [LARGE SCALE GENOMIC DNA]</scope>
    <source>
        <strain evidence="2 3">US6-1</strain>
    </source>
</reference>
<feature type="region of interest" description="Disordered" evidence="1">
    <location>
        <begin position="672"/>
        <end position="702"/>
    </location>
</feature>
<dbReference type="STRING" id="1088721.JI59_16215"/>
<feature type="compositionally biased region" description="Low complexity" evidence="1">
    <location>
        <begin position="1521"/>
        <end position="1531"/>
    </location>
</feature>
<feature type="compositionally biased region" description="Basic and acidic residues" evidence="1">
    <location>
        <begin position="1509"/>
        <end position="1520"/>
    </location>
</feature>
<dbReference type="Proteomes" id="UP000004030">
    <property type="component" value="Unassembled WGS sequence"/>
</dbReference>
<evidence type="ECO:0000256" key="1">
    <source>
        <dbReference type="SAM" id="MobiDB-lite"/>
    </source>
</evidence>
<evidence type="ECO:0000313" key="3">
    <source>
        <dbReference type="Proteomes" id="UP000004030"/>
    </source>
</evidence>
<keyword evidence="3" id="KW-1185">Reference proteome</keyword>
<dbReference type="PATRIC" id="fig|1088721.3.peg.766"/>
<organism evidence="2 3">
    <name type="scientific">Novosphingobium pentaromativorans US6-1</name>
    <dbReference type="NCBI Taxonomy" id="1088721"/>
    <lineage>
        <taxon>Bacteria</taxon>
        <taxon>Pseudomonadati</taxon>
        <taxon>Pseudomonadota</taxon>
        <taxon>Alphaproteobacteria</taxon>
        <taxon>Sphingomonadales</taxon>
        <taxon>Sphingomonadaceae</taxon>
        <taxon>Novosphingobium</taxon>
    </lineage>
</organism>
<sequence length="1980" mass="216535">MAVDDHESLGVLGQAWDFISKVPSRVFHSGLPLAGQGVAATWNRIVDINELAQSPINAGMSGLAQATGWSILDPEGALNTSVRQRQAISDAWGDRAEAGRNRVRGATGITEGLLQGVDSIPLTAIALATRNPELGSTAIGVMTGSTAYESAKAKGLSTASAIPYAFAQGTTEALTEKIPIGILGEMITRKMPWGKAFLRELGQEMTGEQIATFTQDLTDWAYLPENRDKTFGDFLLERPEAAGQTALAVLGGSGTTSLVIGAAQRATDATASVAGRASEARRARAERTALDEMAKGAEASKLKQRDPEAFRTLMREHAEEAGATSVFIPGEAIRSFNQSEGYDPASDPFAGSDAQEAAATGGDVVMPIEDFLTDVVGTPAWEAIKDDVRLSQGGMSFREAQTFDDAMAEVMSRAADEMAASERADRTARSTRDQLVDRVAAMFGEGYTAPVARQYAEIAVQRAQTRAQRLGMELSPQDFDNFAVRQVLPEGVAQAVAADRLDLVINALREGRPVEYGVGPSLLEFIAQRGGVNDVGGDLASMGVPAKFLREYDPRQVEMAGGVSGNGDFGIDNTLLAAIEAGYFPDLANIQNEQGPSTLDTQRLLDAIAGEIAGQPVYAETRTDDVRASAEDLRQMLEDAGYSPSDMTDQDIRDAVERLAQEVDIVGRSYEQGNKKGGVADTTTDTTGSMGEGDTARSTDASEQAVARKIEKFNQETRGRVIFDENKRVIELFKGRDLSTPIHELGHVWLEELAADAALPSAPEQLRTDWAAVQSWFAHSGHAIAEDGTIPVEAHELFARGIERYFMEGKAPTNALTRIFENVRQWMLSIYRSVSALRSEISPEIREVFDRMIASDEEIAAARERQGIDALFKQAADAGMSKAEFAAYQAKAEDANAAAHAKLLERVMSTIRRRETERYREARRGVREEEAARIEASPLFRALAAMDPKKDGNRISKEWLVDRMGLDALDLLPRRVPPLYIEGGVNPESIAEMAGYSSATEMIEALIGAERTHRQAKEGGDQRSMRVRAIETATDNEMARRYGDPLNDGSIEREAMEAVQSEQLGEVISSEIRALGRKTGRGPLPYQIARDWARGKVRSGKWIDVASPGALVRHARNAAKAGKAAEAALIAGDHAEAYRQKQFQMLNNALAAEAYVAADEVETARKRMEKIAEAKTRKAIDQDYLEQAQMLLEAVDLKRRSQIYEKRKGSFAAWAAAREAEGFDVVVPETFEATIGLTNWSKMPVEDILMLDEAVKQIMHLGRRKQMLIDGQEERLWEEIEKEAVASAENLRGKPPADLADPRLWESIGRGIAGIDATLLKMETVFDWLDDGNPNGVFNRIAFRPIARAQAREADMLKDYLSRIKAHFEEVPPEVAARWQDRMVLPFIDVETGRNMVLNRQQLVAMALNVGNEGNLQRLADGYRLNGGALVGYLDQTLTKEEWQFVQNVWDTFDSLWPESSAMEKRVNGVAQGKVRARKFDTSTNGQMRGGYYPAVYNTSRNYKAQENAGKESDLLDSRYSKSNTNASSSKARSEQVKMPILLDLGVINRHLGEVIHDITHREAVIQVNRFLTSERVRRAVDAALGQEIGKQFRPWIKFVANSWAVERAGNEGIGKWLGRLRANTTAVGMGLRATTMVSQIAGYSNSFEVVGEAAMVKAIAQFYRDIPGHARAVMERSDELRHRMNTIDRDIRTEIARLSRINPANKAAAAVIDGRKFFFHGIGYMDLAVSIPTWMAGYSNALAAGMSEQDAAYAADKAVRQSQGAGGPKDLAAIQRGTGNWGEALKLMTMFYSFFSAQYQRERTLARDAMGVDRRRRRNVPKLAARAFFLLVLPPLLTEVLRAAVGAHAGPDDDEWWTQWVARKLLANAIGPIPAVRDVFEPAWNAARGARYYAPSISPVSRALESFVKAVGSVAKEASGGDAPHATKDVLEAAGYLTGLVPGQVASATQFLVDVGYGDTNPQGFSDWLQGLSTGKIDD</sequence>
<evidence type="ECO:0008006" key="4">
    <source>
        <dbReference type="Google" id="ProtNLM"/>
    </source>
</evidence>
<accession>G6E8V4</accession>
<dbReference type="EMBL" id="AGFM01000009">
    <property type="protein sequence ID" value="EHJ62178.1"/>
    <property type="molecule type" value="Genomic_DNA"/>
</dbReference>